<evidence type="ECO:0000256" key="2">
    <source>
        <dbReference type="SAM" id="SignalP"/>
    </source>
</evidence>
<keyword evidence="2" id="KW-0732">Signal</keyword>
<dbReference type="eggNOG" id="COG4805">
    <property type="taxonomic scope" value="Bacteria"/>
</dbReference>
<evidence type="ECO:0000313" key="4">
    <source>
        <dbReference type="Proteomes" id="UP000060787"/>
    </source>
</evidence>
<gene>
    <name evidence="3" type="ORF">LA76x_4374</name>
</gene>
<dbReference type="EMBL" id="CP011129">
    <property type="protein sequence ID" value="ALN82484.1"/>
    <property type="molecule type" value="Genomic_DNA"/>
</dbReference>
<organism evidence="3 4">
    <name type="scientific">Lysobacter antibioticus</name>
    <dbReference type="NCBI Taxonomy" id="84531"/>
    <lineage>
        <taxon>Bacteria</taxon>
        <taxon>Pseudomonadati</taxon>
        <taxon>Pseudomonadota</taxon>
        <taxon>Gammaproteobacteria</taxon>
        <taxon>Lysobacterales</taxon>
        <taxon>Lysobacteraceae</taxon>
        <taxon>Lysobacter</taxon>
    </lineage>
</organism>
<dbReference type="KEGG" id="lab:LA76x_4374"/>
<dbReference type="InterPro" id="IPR010281">
    <property type="entry name" value="DUF885"/>
</dbReference>
<feature type="chain" id="PRO_5006597065" description="DUF885 domain-containing protein" evidence="2">
    <location>
        <begin position="35"/>
        <end position="630"/>
    </location>
</feature>
<feature type="signal peptide" evidence="2">
    <location>
        <begin position="1"/>
        <end position="34"/>
    </location>
</feature>
<proteinExistence type="predicted"/>
<dbReference type="AlphaFoldDB" id="A0A0S2FG36"/>
<dbReference type="PATRIC" id="fig|84531.8.peg.4370"/>
<dbReference type="STRING" id="84531.LA76x_4374"/>
<evidence type="ECO:0008006" key="5">
    <source>
        <dbReference type="Google" id="ProtNLM"/>
    </source>
</evidence>
<accession>A0A0S2FG36</accession>
<name>A0A0S2FG36_LYSAN</name>
<evidence type="ECO:0000313" key="3">
    <source>
        <dbReference type="EMBL" id="ALN82484.1"/>
    </source>
</evidence>
<evidence type="ECO:0000256" key="1">
    <source>
        <dbReference type="SAM" id="MobiDB-lite"/>
    </source>
</evidence>
<reference evidence="3 4" key="1">
    <citation type="journal article" date="2015" name="BMC Genomics">
        <title>Comparative genomics and metabolic profiling of the genus Lysobacter.</title>
        <authorList>
            <person name="de Bruijn I."/>
            <person name="Cheng X."/>
            <person name="de Jager V."/>
            <person name="Exposito R.G."/>
            <person name="Watrous J."/>
            <person name="Patel N."/>
            <person name="Postma J."/>
            <person name="Dorrestein P.C."/>
            <person name="Kobayashi D."/>
            <person name="Raaijmakers J.M."/>
        </authorList>
    </citation>
    <scope>NUCLEOTIDE SEQUENCE [LARGE SCALE GENOMIC DNA]</scope>
    <source>
        <strain evidence="3 4">76</strain>
    </source>
</reference>
<dbReference type="RefSeq" id="WP_082648006.1">
    <property type="nucleotide sequence ID" value="NZ_CP011129.1"/>
</dbReference>
<dbReference type="PANTHER" id="PTHR33361:SF16">
    <property type="entry name" value="DUF885 DOMAIN-CONTAINING PROTEIN"/>
    <property type="match status" value="1"/>
</dbReference>
<dbReference type="Proteomes" id="UP000060787">
    <property type="component" value="Chromosome"/>
</dbReference>
<keyword evidence="4" id="KW-1185">Reference proteome</keyword>
<protein>
    <recommendedName>
        <fullName evidence="5">DUF885 domain-containing protein</fullName>
    </recommendedName>
</protein>
<dbReference type="Pfam" id="PF05960">
    <property type="entry name" value="DUF885"/>
    <property type="match status" value="1"/>
</dbReference>
<dbReference type="PANTHER" id="PTHR33361">
    <property type="entry name" value="GLR0591 PROTEIN"/>
    <property type="match status" value="1"/>
</dbReference>
<feature type="region of interest" description="Disordered" evidence="1">
    <location>
        <begin position="410"/>
        <end position="430"/>
    </location>
</feature>
<sequence length="630" mass="70532">MTLAYPHRPSRSALRIAALSAALAGAIFLPAAYAADNTATAPTSNVRATAAAPAGAGDVAARTRQFNALVDEQWEGLMRELPEQASFFGDYRYNAAWSDFSLAGAKRHNEATRRLLARLQAVDSTGFADSDLLNHRLLVRWLENDIQGYELKTNQMPLDQFNGTHLFLTIMVKAFPFNDTQQYDDYLVRLRGIPRILDQVTEVAREGAKNGLMQPRYLLDKVAAQCNGIADVAGEDSVFAASLKKFPDSVPAAERERLRKQILEVVDQQIRPAYRRLAEFVAKEYAPQGRQQYGVWSVPNGDALYRYAIEQFTSSSMTPEQIHRLGLSEVERIERAQTEIAQRLGYADLKTARKAIAADPARHAKSREQILELYRQYIATMEKRLPDLFGTLPTTAVQVQAVEAWREKEASSAQYMPGTPDGKRPGLITVNTGEPEKRLLTTVEAIAYHEGVPGHHLQLSVARGLPALPKFRTLTGQLAYIEGWGLYSEDLGKEVGLYQDPYSDFGRLSQELIRANRLVLDSGVHHQRWSREQMVQWMRDHSDMEEPIIQAEADRYIAWPGQALAYKVGQLKIRELRARAESQLGARFDIRAFHDQILGGGALPLRELETRIDRWIASVPADAAPAKVAK</sequence>